<sequence>THTHIPLPTLVYAHRHNTYLHRYTTTNICIHYTTSTLPNSLTHTNANNHSYIHMPKHKHAHTYHNTHLRINQLHLQTYHLTHTCMLHTHAQCISRLTLTHTYQPHRDVEDKTDREKRWL</sequence>
<feature type="non-terminal residue" evidence="1">
    <location>
        <position position="1"/>
    </location>
</feature>
<organism evidence="1">
    <name type="scientific">Octopus bimaculoides</name>
    <name type="common">California two-spotted octopus</name>
    <dbReference type="NCBI Taxonomy" id="37653"/>
    <lineage>
        <taxon>Eukaryota</taxon>
        <taxon>Metazoa</taxon>
        <taxon>Spiralia</taxon>
        <taxon>Lophotrochozoa</taxon>
        <taxon>Mollusca</taxon>
        <taxon>Cephalopoda</taxon>
        <taxon>Coleoidea</taxon>
        <taxon>Octopodiformes</taxon>
        <taxon>Octopoda</taxon>
        <taxon>Incirrata</taxon>
        <taxon>Octopodidae</taxon>
        <taxon>Octopus</taxon>
    </lineage>
</organism>
<protein>
    <submittedName>
        <fullName evidence="1">Uncharacterized protein</fullName>
    </submittedName>
</protein>
<gene>
    <name evidence="1" type="ORF">OCBIM_22006574mg</name>
</gene>
<reference evidence="1" key="1">
    <citation type="submission" date="2015-07" db="EMBL/GenBank/DDBJ databases">
        <title>MeaNS - Measles Nucleotide Surveillance Program.</title>
        <authorList>
            <person name="Tran T."/>
            <person name="Druce J."/>
        </authorList>
    </citation>
    <scope>NUCLEOTIDE SEQUENCE</scope>
    <source>
        <strain evidence="1">UCB-OBI-ISO-001</strain>
        <tissue evidence="1">Gonad</tissue>
    </source>
</reference>
<name>A0A0L8FVP5_OCTBM</name>
<evidence type="ECO:0000313" key="1">
    <source>
        <dbReference type="EMBL" id="KOF68758.1"/>
    </source>
</evidence>
<proteinExistence type="predicted"/>
<dbReference type="AlphaFoldDB" id="A0A0L8FVP5"/>
<dbReference type="EMBL" id="KQ426022">
    <property type="protein sequence ID" value="KOF68758.1"/>
    <property type="molecule type" value="Genomic_DNA"/>
</dbReference>
<accession>A0A0L8FVP5</accession>